<accession>A0A8J9UV53</accession>
<reference evidence="1" key="1">
    <citation type="submission" date="2021-12" db="EMBL/GenBank/DDBJ databases">
        <authorList>
            <person name="Martin H S."/>
        </authorList>
    </citation>
    <scope>NUCLEOTIDE SEQUENCE</scope>
</reference>
<dbReference type="EMBL" id="OV170226">
    <property type="protein sequence ID" value="CAH0726708.1"/>
    <property type="molecule type" value="Genomic_DNA"/>
</dbReference>
<evidence type="ECO:0000313" key="1">
    <source>
        <dbReference type="EMBL" id="CAH0726708.1"/>
    </source>
</evidence>
<name>A0A8J9UV53_9NEOP</name>
<keyword evidence="2" id="KW-1185">Reference proteome</keyword>
<organism evidence="1 2">
    <name type="scientific">Brenthis ino</name>
    <name type="common">lesser marbled fritillary</name>
    <dbReference type="NCBI Taxonomy" id="405034"/>
    <lineage>
        <taxon>Eukaryota</taxon>
        <taxon>Metazoa</taxon>
        <taxon>Ecdysozoa</taxon>
        <taxon>Arthropoda</taxon>
        <taxon>Hexapoda</taxon>
        <taxon>Insecta</taxon>
        <taxon>Pterygota</taxon>
        <taxon>Neoptera</taxon>
        <taxon>Endopterygota</taxon>
        <taxon>Lepidoptera</taxon>
        <taxon>Glossata</taxon>
        <taxon>Ditrysia</taxon>
        <taxon>Papilionoidea</taxon>
        <taxon>Nymphalidae</taxon>
        <taxon>Heliconiinae</taxon>
        <taxon>Argynnini</taxon>
        <taxon>Brenthis</taxon>
    </lineage>
</organism>
<sequence length="97" mass="11515">MNPVRRSLFVYTKQVNLQKRFVKYIQGQEPEPKIREYFYYIDHQGMPIPATAGNLIETSQLRRRYYSAQVYAQTQVHSLFLSLSYSGGTTARHDRYF</sequence>
<dbReference type="Pfam" id="PF14956">
    <property type="entry name" value="DUF4505"/>
    <property type="match status" value="1"/>
</dbReference>
<gene>
    <name evidence="1" type="ORF">BINO364_LOCUS12138</name>
</gene>
<feature type="non-terminal residue" evidence="1">
    <location>
        <position position="97"/>
    </location>
</feature>
<dbReference type="OrthoDB" id="10260024at2759"/>
<evidence type="ECO:0000313" key="2">
    <source>
        <dbReference type="Proteomes" id="UP000838878"/>
    </source>
</evidence>
<protein>
    <submittedName>
        <fullName evidence="1">Uncharacterized protein</fullName>
    </submittedName>
</protein>
<proteinExistence type="predicted"/>
<dbReference type="AlphaFoldDB" id="A0A8J9UV53"/>
<dbReference type="Proteomes" id="UP000838878">
    <property type="component" value="Chromosome 6"/>
</dbReference>
<dbReference type="InterPro" id="IPR028108">
    <property type="entry name" value="DUF4505"/>
</dbReference>